<dbReference type="PROSITE" id="PS51332">
    <property type="entry name" value="B12_BINDING"/>
    <property type="match status" value="1"/>
</dbReference>
<dbReference type="OrthoDB" id="9801424at2"/>
<protein>
    <submittedName>
        <fullName evidence="8">Magnesium-protoporphyrin IX monomethyl ester oxidative cyclase</fullName>
    </submittedName>
</protein>
<name>Q0AY74_SYNWW</name>
<dbReference type="InterPro" id="IPR023404">
    <property type="entry name" value="rSAM_horseshoe"/>
</dbReference>
<dbReference type="PANTHER" id="PTHR43409:SF16">
    <property type="entry name" value="SLR0320 PROTEIN"/>
    <property type="match status" value="1"/>
</dbReference>
<evidence type="ECO:0000259" key="7">
    <source>
        <dbReference type="PROSITE" id="PS51918"/>
    </source>
</evidence>
<dbReference type="PANTHER" id="PTHR43409">
    <property type="entry name" value="ANAEROBIC MAGNESIUM-PROTOPORPHYRIN IX MONOMETHYL ESTER CYCLASE-RELATED"/>
    <property type="match status" value="1"/>
</dbReference>
<keyword evidence="9" id="KW-1185">Reference proteome</keyword>
<dbReference type="InterPro" id="IPR034466">
    <property type="entry name" value="Methyltransferase_Class_B"/>
</dbReference>
<dbReference type="GO" id="GO:0031419">
    <property type="term" value="F:cobalamin binding"/>
    <property type="evidence" value="ECO:0007669"/>
    <property type="project" value="InterPro"/>
</dbReference>
<dbReference type="Gene3D" id="3.40.50.280">
    <property type="entry name" value="Cobalamin-binding domain"/>
    <property type="match status" value="1"/>
</dbReference>
<proteinExistence type="predicted"/>
<evidence type="ECO:0000256" key="5">
    <source>
        <dbReference type="ARBA" id="ARBA00023014"/>
    </source>
</evidence>
<dbReference type="GO" id="GO:0005829">
    <property type="term" value="C:cytosol"/>
    <property type="evidence" value="ECO:0007669"/>
    <property type="project" value="TreeGrafter"/>
</dbReference>
<dbReference type="HOGENOM" id="CLU_021572_1_0_9"/>
<dbReference type="CDD" id="cd02068">
    <property type="entry name" value="radical_SAM_B12_BD"/>
    <property type="match status" value="1"/>
</dbReference>
<dbReference type="GO" id="GO:0051539">
    <property type="term" value="F:4 iron, 4 sulfur cluster binding"/>
    <property type="evidence" value="ECO:0007669"/>
    <property type="project" value="UniProtKB-KW"/>
</dbReference>
<dbReference type="Pfam" id="PF02310">
    <property type="entry name" value="B12-binding"/>
    <property type="match status" value="1"/>
</dbReference>
<dbReference type="GO" id="GO:0046872">
    <property type="term" value="F:metal ion binding"/>
    <property type="evidence" value="ECO:0007669"/>
    <property type="project" value="UniProtKB-KW"/>
</dbReference>
<keyword evidence="3" id="KW-0479">Metal-binding</keyword>
<dbReference type="SFLD" id="SFLDG01082">
    <property type="entry name" value="B12-binding_domain_containing"/>
    <property type="match status" value="1"/>
</dbReference>
<keyword evidence="5" id="KW-0411">Iron-sulfur</keyword>
<dbReference type="SFLD" id="SFLDS00029">
    <property type="entry name" value="Radical_SAM"/>
    <property type="match status" value="1"/>
</dbReference>
<dbReference type="InterPro" id="IPR058240">
    <property type="entry name" value="rSAM_sf"/>
</dbReference>
<dbReference type="Proteomes" id="UP000001968">
    <property type="component" value="Chromosome"/>
</dbReference>
<dbReference type="SUPFAM" id="SSF102114">
    <property type="entry name" value="Radical SAM enzymes"/>
    <property type="match status" value="1"/>
</dbReference>
<evidence type="ECO:0000256" key="4">
    <source>
        <dbReference type="ARBA" id="ARBA00023004"/>
    </source>
</evidence>
<evidence type="ECO:0000259" key="6">
    <source>
        <dbReference type="PROSITE" id="PS51332"/>
    </source>
</evidence>
<evidence type="ECO:0000313" key="8">
    <source>
        <dbReference type="EMBL" id="ABI68330.1"/>
    </source>
</evidence>
<evidence type="ECO:0000256" key="2">
    <source>
        <dbReference type="ARBA" id="ARBA00022691"/>
    </source>
</evidence>
<dbReference type="AlphaFoldDB" id="Q0AY74"/>
<evidence type="ECO:0000256" key="1">
    <source>
        <dbReference type="ARBA" id="ARBA00001966"/>
    </source>
</evidence>
<dbReference type="Gene3D" id="3.80.30.20">
    <property type="entry name" value="tm_1862 like domain"/>
    <property type="match status" value="1"/>
</dbReference>
<feature type="domain" description="B12-binding" evidence="6">
    <location>
        <begin position="1"/>
        <end position="134"/>
    </location>
</feature>
<dbReference type="InterPro" id="IPR006638">
    <property type="entry name" value="Elp3/MiaA/NifB-like_rSAM"/>
</dbReference>
<reference evidence="9" key="1">
    <citation type="journal article" date="2010" name="Environ. Microbiol.">
        <title>The genome of Syntrophomonas wolfei: new insights into syntrophic metabolism and biohydrogen production.</title>
        <authorList>
            <person name="Sieber J.R."/>
            <person name="Sims D.R."/>
            <person name="Han C."/>
            <person name="Kim E."/>
            <person name="Lykidis A."/>
            <person name="Lapidus A.L."/>
            <person name="McDonnald E."/>
            <person name="Rohlin L."/>
            <person name="Culley D.E."/>
            <person name="Gunsalus R."/>
            <person name="McInerney M.J."/>
        </authorList>
    </citation>
    <scope>NUCLEOTIDE SEQUENCE [LARGE SCALE GENOMIC DNA]</scope>
    <source>
        <strain evidence="9">DSM 2245B / Goettingen</strain>
    </source>
</reference>
<feature type="domain" description="Radical SAM core" evidence="7">
    <location>
        <begin position="171"/>
        <end position="403"/>
    </location>
</feature>
<dbReference type="InterPro" id="IPR051198">
    <property type="entry name" value="BchE-like"/>
</dbReference>
<dbReference type="Pfam" id="PF04055">
    <property type="entry name" value="Radical_SAM"/>
    <property type="match status" value="1"/>
</dbReference>
<evidence type="ECO:0000313" key="9">
    <source>
        <dbReference type="Proteomes" id="UP000001968"/>
    </source>
</evidence>
<accession>Q0AY74</accession>
<dbReference type="InterPro" id="IPR007197">
    <property type="entry name" value="rSAM"/>
</dbReference>
<dbReference type="Pfam" id="PF13311">
    <property type="entry name" value="DUF4080"/>
    <property type="match status" value="1"/>
</dbReference>
<sequence length="584" mass="67964">MKLLLTTLNAKYIHSNLALAYLQATVVDDSWETKVREFTINEKNEYIMAEIFREQTDVLAFSVYIWNVGAILEICREYKKVAPQSYIILGGPEVSYDARNILMENPSIDCIIRGEGEESLKEVLESIAGNKSRTAIKGISYRDGSSIIDNPDRELIADLDIIPFPYDQLDSYHNRILYYETSRGCPYNCSYCLSSTIKGVRFFPLERVKKDLAKLINAGVREVKFVDRTFNADERRAREIMEFIISQQGNTRFHCEITAEYLSPEFISFLATVPPDLFNFEIGIQSTCPESLKAVRRKSNWTHLRTNIERLQAASNIHLHLDLIAGLPYESYKRFARSFNDVFSLLPDVIQLGFLKLLKGSEIRAAAREHGYLFQDNPPYQLLANHYLDYNEILQLKQIEDLLERYYNSGKMRFTLDYIVKQIYQGDAFSFLAAFASYWQEQGYFACSHRQEAEYNFLLDFVKSNFVEFQEIVNELLKYDYLWNQQSSNLPSKLSRYNPENTSQILYTLIKDQDFVQSNLPSYASTKSNRELRRLLHLEFFRIDLITGIPSSRLIPYLFLYNPRRKKAEELIKVPGTFINSELN</sequence>
<dbReference type="PROSITE" id="PS51918">
    <property type="entry name" value="RADICAL_SAM"/>
    <property type="match status" value="1"/>
</dbReference>
<dbReference type="SMART" id="SM00729">
    <property type="entry name" value="Elp3"/>
    <property type="match status" value="1"/>
</dbReference>
<dbReference type="GO" id="GO:0003824">
    <property type="term" value="F:catalytic activity"/>
    <property type="evidence" value="ECO:0007669"/>
    <property type="project" value="InterPro"/>
</dbReference>
<keyword evidence="2" id="KW-0949">S-adenosyl-L-methionine</keyword>
<organism evidence="8 9">
    <name type="scientific">Syntrophomonas wolfei subsp. wolfei (strain DSM 2245B / Goettingen)</name>
    <dbReference type="NCBI Taxonomy" id="335541"/>
    <lineage>
        <taxon>Bacteria</taxon>
        <taxon>Bacillati</taxon>
        <taxon>Bacillota</taxon>
        <taxon>Clostridia</taxon>
        <taxon>Eubacteriales</taxon>
        <taxon>Syntrophomonadaceae</taxon>
        <taxon>Syntrophomonas</taxon>
    </lineage>
</organism>
<dbReference type="CDD" id="cd01335">
    <property type="entry name" value="Radical_SAM"/>
    <property type="match status" value="1"/>
</dbReference>
<dbReference type="SFLD" id="SFLDG01123">
    <property type="entry name" value="methyltransferase_(Class_B)"/>
    <property type="match status" value="1"/>
</dbReference>
<dbReference type="InterPro" id="IPR036724">
    <property type="entry name" value="Cobalamin-bd_sf"/>
</dbReference>
<evidence type="ECO:0000256" key="3">
    <source>
        <dbReference type="ARBA" id="ARBA00022723"/>
    </source>
</evidence>
<dbReference type="EMBL" id="CP000448">
    <property type="protein sequence ID" value="ABI68330.1"/>
    <property type="molecule type" value="Genomic_DNA"/>
</dbReference>
<dbReference type="KEGG" id="swo:Swol_1016"/>
<dbReference type="eggNOG" id="COG1032">
    <property type="taxonomic scope" value="Bacteria"/>
</dbReference>
<comment type="cofactor">
    <cofactor evidence="1">
        <name>[4Fe-4S] cluster</name>
        <dbReference type="ChEBI" id="CHEBI:49883"/>
    </cofactor>
</comment>
<keyword evidence="4" id="KW-0408">Iron</keyword>
<dbReference type="InterPro" id="IPR006158">
    <property type="entry name" value="Cobalamin-bd"/>
</dbReference>
<gene>
    <name evidence="8" type="ordered locus">Swol_1016</name>
</gene>
<dbReference type="RefSeq" id="WP_011640435.1">
    <property type="nucleotide sequence ID" value="NC_008346.1"/>
</dbReference>
<dbReference type="SUPFAM" id="SSF52242">
    <property type="entry name" value="Cobalamin (vitamin B12)-binding domain"/>
    <property type="match status" value="1"/>
</dbReference>
<dbReference type="InterPro" id="IPR025288">
    <property type="entry name" value="DUF4080"/>
</dbReference>